<dbReference type="SMART" id="SM00291">
    <property type="entry name" value="ZnF_ZZ"/>
    <property type="match status" value="2"/>
</dbReference>
<evidence type="ECO:0000259" key="11">
    <source>
        <dbReference type="PROSITE" id="PS50135"/>
    </source>
</evidence>
<evidence type="ECO:0000256" key="2">
    <source>
        <dbReference type="ARBA" id="ARBA00022723"/>
    </source>
</evidence>
<dbReference type="Proteomes" id="UP000663842">
    <property type="component" value="Unassembled WGS sequence"/>
</dbReference>
<keyword evidence="2" id="KW-0479">Metal-binding</keyword>
<keyword evidence="3" id="KW-0677">Repeat</keyword>
<evidence type="ECO:0000313" key="12">
    <source>
        <dbReference type="EMBL" id="CAF4309464.1"/>
    </source>
</evidence>
<dbReference type="GO" id="GO:0047134">
    <property type="term" value="F:protein-disulfide reductase [NAD(P)H] activity"/>
    <property type="evidence" value="ECO:0007669"/>
    <property type="project" value="UniProtKB-EC"/>
</dbReference>
<evidence type="ECO:0000256" key="8">
    <source>
        <dbReference type="ARBA" id="ARBA00047388"/>
    </source>
</evidence>
<comment type="catalytic activity">
    <reaction evidence="9">
        <text>[protein]-dithiol + NADP(+) = [protein]-disulfide + NADPH + H(+)</text>
        <dbReference type="Rhea" id="RHEA:18753"/>
        <dbReference type="Rhea" id="RHEA-COMP:10593"/>
        <dbReference type="Rhea" id="RHEA-COMP:10594"/>
        <dbReference type="ChEBI" id="CHEBI:15378"/>
        <dbReference type="ChEBI" id="CHEBI:29950"/>
        <dbReference type="ChEBI" id="CHEBI:50058"/>
        <dbReference type="ChEBI" id="CHEBI:57783"/>
        <dbReference type="ChEBI" id="CHEBI:58349"/>
        <dbReference type="EC" id="1.8.1.8"/>
    </reaction>
</comment>
<dbReference type="PANTHER" id="PTHR13871">
    <property type="entry name" value="THIOREDOXIN"/>
    <property type="match status" value="1"/>
</dbReference>
<dbReference type="EMBL" id="CAJOBF010011721">
    <property type="protein sequence ID" value="CAF4309464.1"/>
    <property type="molecule type" value="Genomic_DNA"/>
</dbReference>
<evidence type="ECO:0000256" key="7">
    <source>
        <dbReference type="ARBA" id="ARBA00023027"/>
    </source>
</evidence>
<evidence type="ECO:0000256" key="10">
    <source>
        <dbReference type="PROSITE-ProRule" id="PRU00228"/>
    </source>
</evidence>
<evidence type="ECO:0000313" key="13">
    <source>
        <dbReference type="Proteomes" id="UP000663842"/>
    </source>
</evidence>
<dbReference type="SUPFAM" id="SSF57850">
    <property type="entry name" value="RING/U-box"/>
    <property type="match status" value="2"/>
</dbReference>
<organism evidence="12 13">
    <name type="scientific">Rotaria magnacalcarata</name>
    <dbReference type="NCBI Taxonomy" id="392030"/>
    <lineage>
        <taxon>Eukaryota</taxon>
        <taxon>Metazoa</taxon>
        <taxon>Spiralia</taxon>
        <taxon>Gnathifera</taxon>
        <taxon>Rotifera</taxon>
        <taxon>Eurotatoria</taxon>
        <taxon>Bdelloidea</taxon>
        <taxon>Philodinida</taxon>
        <taxon>Philodinidae</taxon>
        <taxon>Rotaria</taxon>
    </lineage>
</organism>
<dbReference type="PANTHER" id="PTHR13871:SF96">
    <property type="entry name" value="THIOREDOXIN DOMAIN-CONTAINING PROTEIN"/>
    <property type="match status" value="1"/>
</dbReference>
<dbReference type="AlphaFoldDB" id="A0A820IN67"/>
<dbReference type="InterPro" id="IPR036249">
    <property type="entry name" value="Thioredoxin-like_sf"/>
</dbReference>
<keyword evidence="5" id="KW-0862">Zinc</keyword>
<gene>
    <name evidence="12" type="ORF">UXM345_LOCUS33862</name>
</gene>
<dbReference type="Pfam" id="PF13905">
    <property type="entry name" value="Thioredoxin_8"/>
    <property type="match status" value="1"/>
</dbReference>
<feature type="domain" description="ZZ-type" evidence="11">
    <location>
        <begin position="299"/>
        <end position="348"/>
    </location>
</feature>
<evidence type="ECO:0000256" key="6">
    <source>
        <dbReference type="ARBA" id="ARBA00023002"/>
    </source>
</evidence>
<dbReference type="Gene3D" id="3.30.60.90">
    <property type="match status" value="2"/>
</dbReference>
<accession>A0A820IN67</accession>
<dbReference type="Pfam" id="PF00569">
    <property type="entry name" value="ZZ"/>
    <property type="match status" value="1"/>
</dbReference>
<keyword evidence="6" id="KW-0560">Oxidoreductase</keyword>
<name>A0A820IN67_9BILA</name>
<evidence type="ECO:0000256" key="3">
    <source>
        <dbReference type="ARBA" id="ARBA00022737"/>
    </source>
</evidence>
<dbReference type="Gene3D" id="3.40.30.10">
    <property type="entry name" value="Glutaredoxin"/>
    <property type="match status" value="1"/>
</dbReference>
<dbReference type="InterPro" id="IPR043145">
    <property type="entry name" value="Znf_ZZ_sf"/>
</dbReference>
<dbReference type="PROSITE" id="PS50135">
    <property type="entry name" value="ZF_ZZ_2"/>
    <property type="match status" value="1"/>
</dbReference>
<sequence length="352" mass="40851">MTTKLNKLLGEELVQHNKSAGESSLISTSQLDGKIVVLYFSSAYSTFILKNRNLPKLLGEKFNNDGISSMVILSLFLQIIILDGIDEVRDANKEALYKWFQGKRLFWTREPPDGEYVWKTTKCTECFMMPMVGVRYSCTNLDCQIDLCEACLSKTKHKHPLVEYLIPKQQHPQEKLLASIPYLPDPNNSDEIDIKNIWKSDIKSIGFYFTVHWCLPGHSFTRELTEFYEEAQTKRDPFHIIYISCDEEEESFNDYRSEMPWLAAPWKLDIPSLIVVSFDGKILSRYGRESRRCTDNYKLLSVSCEGCKMFRLVGQRYHCPTCVNYDLFSTCKKKGHEHALLFQPQPNDNNEE</sequence>
<dbReference type="SUPFAM" id="SSF52833">
    <property type="entry name" value="Thioredoxin-like"/>
    <property type="match status" value="1"/>
</dbReference>
<comment type="catalytic activity">
    <reaction evidence="8">
        <text>[protein]-dithiol + NAD(+) = [protein]-disulfide + NADH + H(+)</text>
        <dbReference type="Rhea" id="RHEA:18749"/>
        <dbReference type="Rhea" id="RHEA-COMP:10593"/>
        <dbReference type="Rhea" id="RHEA-COMP:10594"/>
        <dbReference type="ChEBI" id="CHEBI:15378"/>
        <dbReference type="ChEBI" id="CHEBI:29950"/>
        <dbReference type="ChEBI" id="CHEBI:50058"/>
        <dbReference type="ChEBI" id="CHEBI:57540"/>
        <dbReference type="ChEBI" id="CHEBI:57945"/>
        <dbReference type="EC" id="1.8.1.8"/>
    </reaction>
</comment>
<dbReference type="InterPro" id="IPR012336">
    <property type="entry name" value="Thioredoxin-like_fold"/>
</dbReference>
<dbReference type="GO" id="GO:0008270">
    <property type="term" value="F:zinc ion binding"/>
    <property type="evidence" value="ECO:0007669"/>
    <property type="project" value="UniProtKB-KW"/>
</dbReference>
<evidence type="ECO:0000256" key="1">
    <source>
        <dbReference type="ARBA" id="ARBA00012612"/>
    </source>
</evidence>
<proteinExistence type="predicted"/>
<reference evidence="12" key="1">
    <citation type="submission" date="2021-02" db="EMBL/GenBank/DDBJ databases">
        <authorList>
            <person name="Nowell W R."/>
        </authorList>
    </citation>
    <scope>NUCLEOTIDE SEQUENCE</scope>
</reference>
<keyword evidence="4 10" id="KW-0863">Zinc-finger</keyword>
<dbReference type="EC" id="1.8.1.8" evidence="1"/>
<keyword evidence="7" id="KW-0520">NAD</keyword>
<dbReference type="InterPro" id="IPR000433">
    <property type="entry name" value="Znf_ZZ"/>
</dbReference>
<protein>
    <recommendedName>
        <fullName evidence="1">protein-disulfide reductase</fullName>
        <ecNumber evidence="1">1.8.1.8</ecNumber>
    </recommendedName>
</protein>
<evidence type="ECO:0000256" key="5">
    <source>
        <dbReference type="ARBA" id="ARBA00022833"/>
    </source>
</evidence>
<dbReference type="InterPro" id="IPR052259">
    <property type="entry name" value="Nucleoredoxin-like"/>
</dbReference>
<comment type="caution">
    <text evidence="12">The sequence shown here is derived from an EMBL/GenBank/DDBJ whole genome shotgun (WGS) entry which is preliminary data.</text>
</comment>
<evidence type="ECO:0000256" key="9">
    <source>
        <dbReference type="ARBA" id="ARBA00047804"/>
    </source>
</evidence>
<evidence type="ECO:0000256" key="4">
    <source>
        <dbReference type="ARBA" id="ARBA00022771"/>
    </source>
</evidence>